<keyword evidence="2" id="KW-1185">Reference proteome</keyword>
<evidence type="ECO:0000313" key="2">
    <source>
        <dbReference type="Proteomes" id="UP000235786"/>
    </source>
</evidence>
<reference evidence="1 2" key="1">
    <citation type="submission" date="2016-04" db="EMBL/GenBank/DDBJ databases">
        <title>A degradative enzymes factory behind the ericoid mycorrhizal symbiosis.</title>
        <authorList>
            <consortium name="DOE Joint Genome Institute"/>
            <person name="Martino E."/>
            <person name="Morin E."/>
            <person name="Grelet G."/>
            <person name="Kuo A."/>
            <person name="Kohler A."/>
            <person name="Daghino S."/>
            <person name="Barry K."/>
            <person name="Choi C."/>
            <person name="Cichocki N."/>
            <person name="Clum A."/>
            <person name="Copeland A."/>
            <person name="Hainaut M."/>
            <person name="Haridas S."/>
            <person name="Labutti K."/>
            <person name="Lindquist E."/>
            <person name="Lipzen A."/>
            <person name="Khouja H.-R."/>
            <person name="Murat C."/>
            <person name="Ohm R."/>
            <person name="Olson A."/>
            <person name="Spatafora J."/>
            <person name="Veneault-Fourrey C."/>
            <person name="Henrissat B."/>
            <person name="Grigoriev I."/>
            <person name="Martin F."/>
            <person name="Perotto S."/>
        </authorList>
    </citation>
    <scope>NUCLEOTIDE SEQUENCE [LARGE SCALE GENOMIC DNA]</scope>
    <source>
        <strain evidence="1 2">F</strain>
    </source>
</reference>
<gene>
    <name evidence="1" type="ORF">L207DRAFT_64764</name>
</gene>
<organism evidence="1 2">
    <name type="scientific">Hyaloscypha variabilis (strain UAMH 11265 / GT02V1 / F)</name>
    <name type="common">Meliniomyces variabilis</name>
    <dbReference type="NCBI Taxonomy" id="1149755"/>
    <lineage>
        <taxon>Eukaryota</taxon>
        <taxon>Fungi</taxon>
        <taxon>Dikarya</taxon>
        <taxon>Ascomycota</taxon>
        <taxon>Pezizomycotina</taxon>
        <taxon>Leotiomycetes</taxon>
        <taxon>Helotiales</taxon>
        <taxon>Hyaloscyphaceae</taxon>
        <taxon>Hyaloscypha</taxon>
        <taxon>Hyaloscypha variabilis</taxon>
    </lineage>
</organism>
<dbReference type="EMBL" id="KZ613948">
    <property type="protein sequence ID" value="PMD38241.1"/>
    <property type="molecule type" value="Genomic_DNA"/>
</dbReference>
<name>A0A2J6RI99_HYAVF</name>
<proteinExistence type="predicted"/>
<evidence type="ECO:0000313" key="1">
    <source>
        <dbReference type="EMBL" id="PMD38241.1"/>
    </source>
</evidence>
<protein>
    <submittedName>
        <fullName evidence="1">Uncharacterized protein</fullName>
    </submittedName>
</protein>
<sequence length="145" mass="15714">MPQQLRFVTGHWALAFGHSASWGSDSVVQWHWSSGPRLLDLRRVPRIPHPSCGCGRSVGQTRDEAADYWDPPIEDRGLARAWALPMARGIGHWAVGSLIPSLARRASPQRAMSHQTGPEAFLGRASVTSHREEATAGANVSCGGL</sequence>
<accession>A0A2J6RI99</accession>
<dbReference type="AlphaFoldDB" id="A0A2J6RI99"/>
<dbReference type="Proteomes" id="UP000235786">
    <property type="component" value="Unassembled WGS sequence"/>
</dbReference>